<keyword evidence="4" id="KW-0963">Cytoplasm</keyword>
<dbReference type="InterPro" id="IPR002937">
    <property type="entry name" value="Amino_oxidase"/>
</dbReference>
<dbReference type="GeneTree" id="ENSGT00940000158274"/>
<organism evidence="9 10">
    <name type="scientific">Eptatretus burgeri</name>
    <name type="common">Inshore hagfish</name>
    <dbReference type="NCBI Taxonomy" id="7764"/>
    <lineage>
        <taxon>Eukaryota</taxon>
        <taxon>Metazoa</taxon>
        <taxon>Chordata</taxon>
        <taxon>Craniata</taxon>
        <taxon>Vertebrata</taxon>
        <taxon>Cyclostomata</taxon>
        <taxon>Myxini</taxon>
        <taxon>Myxiniformes</taxon>
        <taxon>Myxinidae</taxon>
        <taxon>Eptatretinae</taxon>
        <taxon>Eptatretus</taxon>
    </lineage>
</organism>
<dbReference type="InterPro" id="IPR050281">
    <property type="entry name" value="Flavin_monoamine_oxidase"/>
</dbReference>
<feature type="domain" description="Amine oxidase" evidence="8">
    <location>
        <begin position="129"/>
        <end position="371"/>
    </location>
</feature>
<dbReference type="AlphaFoldDB" id="A0A8C4NPC4"/>
<dbReference type="PANTHER" id="PTHR10742:SF405">
    <property type="entry name" value="PEROXISOMAL N(1)-ACETYL-SPERMINE_SPERMIDINE OXIDASE"/>
    <property type="match status" value="1"/>
</dbReference>
<dbReference type="Gene3D" id="3.90.660.10">
    <property type="match status" value="1"/>
</dbReference>
<comment type="subcellular location">
    <subcellularLocation>
        <location evidence="2">Cytoplasm</location>
    </subcellularLocation>
</comment>
<evidence type="ECO:0000256" key="1">
    <source>
        <dbReference type="ARBA" id="ARBA00001974"/>
    </source>
</evidence>
<dbReference type="SUPFAM" id="SSF51905">
    <property type="entry name" value="FAD/NAD(P)-binding domain"/>
    <property type="match status" value="1"/>
</dbReference>
<dbReference type="GO" id="GO:0005737">
    <property type="term" value="C:cytoplasm"/>
    <property type="evidence" value="ECO:0007669"/>
    <property type="project" value="UniProtKB-SubCell"/>
</dbReference>
<evidence type="ECO:0000256" key="3">
    <source>
        <dbReference type="ARBA" id="ARBA00005995"/>
    </source>
</evidence>
<keyword evidence="5" id="KW-0285">Flavoprotein</keyword>
<dbReference type="PANTHER" id="PTHR10742">
    <property type="entry name" value="FLAVIN MONOAMINE OXIDASE"/>
    <property type="match status" value="1"/>
</dbReference>
<dbReference type="Ensembl" id="ENSEBUT00000007828.1">
    <property type="protein sequence ID" value="ENSEBUP00000007349.1"/>
    <property type="gene ID" value="ENSEBUG00000004800.1"/>
</dbReference>
<comment type="cofactor">
    <cofactor evidence="1">
        <name>FAD</name>
        <dbReference type="ChEBI" id="CHEBI:57692"/>
    </cofactor>
</comment>
<dbReference type="Pfam" id="PF01593">
    <property type="entry name" value="Amino_oxidase"/>
    <property type="match status" value="1"/>
</dbReference>
<name>A0A8C4NPC4_EPTBU</name>
<evidence type="ECO:0000256" key="4">
    <source>
        <dbReference type="ARBA" id="ARBA00022490"/>
    </source>
</evidence>
<dbReference type="GO" id="GO:0046592">
    <property type="term" value="F:polyamine oxidase activity"/>
    <property type="evidence" value="ECO:0007669"/>
    <property type="project" value="TreeGrafter"/>
</dbReference>
<evidence type="ECO:0000313" key="9">
    <source>
        <dbReference type="Ensembl" id="ENSEBUP00000007349.1"/>
    </source>
</evidence>
<evidence type="ECO:0000259" key="8">
    <source>
        <dbReference type="Pfam" id="PF01593"/>
    </source>
</evidence>
<accession>A0A8C4NPC4</accession>
<dbReference type="InterPro" id="IPR036188">
    <property type="entry name" value="FAD/NAD-bd_sf"/>
</dbReference>
<reference evidence="9" key="2">
    <citation type="submission" date="2025-09" db="UniProtKB">
        <authorList>
            <consortium name="Ensembl"/>
        </authorList>
    </citation>
    <scope>IDENTIFICATION</scope>
</reference>
<dbReference type="GO" id="GO:0046203">
    <property type="term" value="P:spermidine catabolic process"/>
    <property type="evidence" value="ECO:0007669"/>
    <property type="project" value="TreeGrafter"/>
</dbReference>
<protein>
    <submittedName>
        <fullName evidence="9">Si:dkey-275b16.2</fullName>
    </submittedName>
</protein>
<evidence type="ECO:0000256" key="2">
    <source>
        <dbReference type="ARBA" id="ARBA00004496"/>
    </source>
</evidence>
<reference evidence="9" key="1">
    <citation type="submission" date="2025-08" db="UniProtKB">
        <authorList>
            <consortium name="Ensembl"/>
        </authorList>
    </citation>
    <scope>IDENTIFICATION</scope>
</reference>
<comment type="similarity">
    <text evidence="3">Belongs to the flavin monoamine oxidase family.</text>
</comment>
<evidence type="ECO:0000256" key="7">
    <source>
        <dbReference type="ARBA" id="ARBA00023002"/>
    </source>
</evidence>
<keyword evidence="7" id="KW-0560">Oxidoreductase</keyword>
<evidence type="ECO:0000256" key="6">
    <source>
        <dbReference type="ARBA" id="ARBA00022827"/>
    </source>
</evidence>
<keyword evidence="10" id="KW-1185">Reference proteome</keyword>
<dbReference type="SUPFAM" id="SSF54373">
    <property type="entry name" value="FAD-linked reductases, C-terminal domain"/>
    <property type="match status" value="1"/>
</dbReference>
<dbReference type="Proteomes" id="UP000694388">
    <property type="component" value="Unplaced"/>
</dbReference>
<evidence type="ECO:0000256" key="5">
    <source>
        <dbReference type="ARBA" id="ARBA00022630"/>
    </source>
</evidence>
<evidence type="ECO:0000313" key="10">
    <source>
        <dbReference type="Proteomes" id="UP000694388"/>
    </source>
</evidence>
<sequence>NAVFRVASAHGLLEDGDERAAHQAALEKAHGKGVRRLAYWTNLGRTIDVEQEAASSYYEEFPLVIPTIYMMPFFQVAKHVADEWSKDDEELLRIKLGTISMRFKEEASISGANSLDQVDLVSFGEYVTLPGEDCVFLRGYSSLVDLLLKRFPRERVLLNKHVQCINWDGMECKDGQSRVRVTCKGGECFFADHVIITVPLGYLKNHHSTMFEPSLPMPKVKALENLGFGTVNKIFLEFSEPFWKAGLEYVRLVWEDESPLKVRQQQFPPEWERKIQGLQVLQPPERYGHVICLWISGKESEYVEDLPDEEVQQRLMKFLRMFTGNAHISEPLQLLRTRWHSNPHMFGSYSYVKVGSSGNDISELASPLPQPPFQEKQLVSTKIAPHFRQNFLAGPYSTSLIDA</sequence>
<keyword evidence="6" id="KW-0274">FAD</keyword>
<proteinExistence type="inferred from homology"/>